<sequence length="84" mass="9088">MAAVADVCVGELTKLRARVRERNPFFMKSVKRDCVEGVEEGKEPNKESSSSSFSAAVKSPKKGGGEEAIPETTVLLLMDRFAPS</sequence>
<dbReference type="EMBL" id="NKXS01001803">
    <property type="protein sequence ID" value="PIN16774.1"/>
    <property type="molecule type" value="Genomic_DNA"/>
</dbReference>
<reference evidence="3" key="1">
    <citation type="journal article" date="2018" name="Gigascience">
        <title>Genome assembly of the Pink Ipe (Handroanthus impetiginosus, Bignoniaceae), a highly valued, ecologically keystone Neotropical timber forest tree.</title>
        <authorList>
            <person name="Silva-Junior O.B."/>
            <person name="Grattapaglia D."/>
            <person name="Novaes E."/>
            <person name="Collevatti R.G."/>
        </authorList>
    </citation>
    <scope>NUCLEOTIDE SEQUENCE [LARGE SCALE GENOMIC DNA]</scope>
    <source>
        <strain evidence="3">cv. UFG-1</strain>
    </source>
</reference>
<feature type="compositionally biased region" description="Low complexity" evidence="1">
    <location>
        <begin position="47"/>
        <end position="58"/>
    </location>
</feature>
<proteinExistence type="predicted"/>
<dbReference type="PANTHER" id="PTHR36346">
    <property type="entry name" value="EXPRESSED PROTEIN"/>
    <property type="match status" value="1"/>
</dbReference>
<dbReference type="OrthoDB" id="683342at2759"/>
<dbReference type="PANTHER" id="PTHR36346:SF2">
    <property type="entry name" value="EXPRESSED PROTEIN"/>
    <property type="match status" value="1"/>
</dbReference>
<accession>A0A2G9HGX4</accession>
<feature type="region of interest" description="Disordered" evidence="1">
    <location>
        <begin position="37"/>
        <end position="70"/>
    </location>
</feature>
<name>A0A2G9HGX4_9LAMI</name>
<feature type="compositionally biased region" description="Basic and acidic residues" evidence="1">
    <location>
        <begin position="37"/>
        <end position="46"/>
    </location>
</feature>
<gene>
    <name evidence="2" type="ORF">CDL12_10576</name>
</gene>
<protein>
    <submittedName>
        <fullName evidence="2">Uncharacterized protein</fullName>
    </submittedName>
</protein>
<organism evidence="2 3">
    <name type="scientific">Handroanthus impetiginosus</name>
    <dbReference type="NCBI Taxonomy" id="429701"/>
    <lineage>
        <taxon>Eukaryota</taxon>
        <taxon>Viridiplantae</taxon>
        <taxon>Streptophyta</taxon>
        <taxon>Embryophyta</taxon>
        <taxon>Tracheophyta</taxon>
        <taxon>Spermatophyta</taxon>
        <taxon>Magnoliopsida</taxon>
        <taxon>eudicotyledons</taxon>
        <taxon>Gunneridae</taxon>
        <taxon>Pentapetalae</taxon>
        <taxon>asterids</taxon>
        <taxon>lamiids</taxon>
        <taxon>Lamiales</taxon>
        <taxon>Bignoniaceae</taxon>
        <taxon>Crescentiina</taxon>
        <taxon>Tabebuia alliance</taxon>
        <taxon>Handroanthus</taxon>
    </lineage>
</organism>
<evidence type="ECO:0000256" key="1">
    <source>
        <dbReference type="SAM" id="MobiDB-lite"/>
    </source>
</evidence>
<keyword evidence="3" id="KW-1185">Reference proteome</keyword>
<dbReference type="AlphaFoldDB" id="A0A2G9HGX4"/>
<dbReference type="Proteomes" id="UP000231279">
    <property type="component" value="Unassembled WGS sequence"/>
</dbReference>
<comment type="caution">
    <text evidence="2">The sequence shown here is derived from an EMBL/GenBank/DDBJ whole genome shotgun (WGS) entry which is preliminary data.</text>
</comment>
<evidence type="ECO:0000313" key="2">
    <source>
        <dbReference type="EMBL" id="PIN16774.1"/>
    </source>
</evidence>
<evidence type="ECO:0000313" key="3">
    <source>
        <dbReference type="Proteomes" id="UP000231279"/>
    </source>
</evidence>